<dbReference type="RefSeq" id="WP_111317466.1">
    <property type="nucleotide sequence ID" value="NZ_QKZT01000005.1"/>
</dbReference>
<dbReference type="InterPro" id="IPR034660">
    <property type="entry name" value="DinB/YfiT-like"/>
</dbReference>
<dbReference type="Gene3D" id="1.20.120.450">
    <property type="entry name" value="dinb family like domain"/>
    <property type="match status" value="1"/>
</dbReference>
<reference evidence="2 3" key="1">
    <citation type="submission" date="2018-06" db="EMBL/GenBank/DDBJ databases">
        <title>Genomic Encyclopedia of Archaeal and Bacterial Type Strains, Phase II (KMG-II): from individual species to whole genera.</title>
        <authorList>
            <person name="Goeker M."/>
        </authorList>
    </citation>
    <scope>NUCLEOTIDE SEQUENCE [LARGE SCALE GENOMIC DNA]</scope>
    <source>
        <strain evidence="2 3">DSM 19830</strain>
    </source>
</reference>
<evidence type="ECO:0000313" key="2">
    <source>
        <dbReference type="EMBL" id="PZX54049.1"/>
    </source>
</evidence>
<dbReference type="SUPFAM" id="SSF109854">
    <property type="entry name" value="DinB/YfiT-like putative metalloenzymes"/>
    <property type="match status" value="1"/>
</dbReference>
<protein>
    <submittedName>
        <fullName evidence="2">DinB family protein</fullName>
    </submittedName>
</protein>
<dbReference type="InterPro" id="IPR024775">
    <property type="entry name" value="DinB-like"/>
</dbReference>
<dbReference type="OrthoDB" id="1439983at2"/>
<name>A0A2W7RI67_9BACT</name>
<sequence>MNKKPEVWLRGAIPGYSLELQPVVHAILQAQEDIHVLIKDFPEKLLWEKPAGMASPAFHLQHIAGVLDRMVTYAKGEKLNESQFDYLRKEGIENVTLSVEDLLQLIDKQVSEFLIFVSKTDPSILCDFRGVGRAQLPSTLGGLVFHAAEHTQRHFGQLLVTVKVLQNS</sequence>
<proteinExistence type="predicted"/>
<comment type="caution">
    <text evidence="2">The sequence shown here is derived from an EMBL/GenBank/DDBJ whole genome shotgun (WGS) entry which is preliminary data.</text>
</comment>
<dbReference type="Pfam" id="PF12867">
    <property type="entry name" value="DinB_2"/>
    <property type="match status" value="1"/>
</dbReference>
<evidence type="ECO:0000259" key="1">
    <source>
        <dbReference type="Pfam" id="PF12867"/>
    </source>
</evidence>
<feature type="domain" description="DinB-like" evidence="1">
    <location>
        <begin position="29"/>
        <end position="158"/>
    </location>
</feature>
<gene>
    <name evidence="2" type="ORF">LV85_01388</name>
</gene>
<evidence type="ECO:0000313" key="3">
    <source>
        <dbReference type="Proteomes" id="UP000248882"/>
    </source>
</evidence>
<keyword evidence="3" id="KW-1185">Reference proteome</keyword>
<dbReference type="EMBL" id="QKZT01000005">
    <property type="protein sequence ID" value="PZX54049.1"/>
    <property type="molecule type" value="Genomic_DNA"/>
</dbReference>
<dbReference type="Proteomes" id="UP000248882">
    <property type="component" value="Unassembled WGS sequence"/>
</dbReference>
<accession>A0A2W7RI67</accession>
<organism evidence="2 3">
    <name type="scientific">Algoriphagus chordae</name>
    <dbReference type="NCBI Taxonomy" id="237019"/>
    <lineage>
        <taxon>Bacteria</taxon>
        <taxon>Pseudomonadati</taxon>
        <taxon>Bacteroidota</taxon>
        <taxon>Cytophagia</taxon>
        <taxon>Cytophagales</taxon>
        <taxon>Cyclobacteriaceae</taxon>
        <taxon>Algoriphagus</taxon>
    </lineage>
</organism>
<dbReference type="AlphaFoldDB" id="A0A2W7RI67"/>